<evidence type="ECO:0000313" key="3">
    <source>
        <dbReference type="Proteomes" id="UP000627984"/>
    </source>
</evidence>
<name>A0AA37F6W7_9ACTN</name>
<gene>
    <name evidence="2" type="ORF">GCM10010126_54490</name>
</gene>
<organism evidence="2 3">
    <name type="scientific">Planomonospora parontospora</name>
    <dbReference type="NCBI Taxonomy" id="58119"/>
    <lineage>
        <taxon>Bacteria</taxon>
        <taxon>Bacillati</taxon>
        <taxon>Actinomycetota</taxon>
        <taxon>Actinomycetes</taxon>
        <taxon>Streptosporangiales</taxon>
        <taxon>Streptosporangiaceae</taxon>
        <taxon>Planomonospora</taxon>
    </lineage>
</organism>
<evidence type="ECO:0000256" key="1">
    <source>
        <dbReference type="SAM" id="MobiDB-lite"/>
    </source>
</evidence>
<reference evidence="2" key="2">
    <citation type="submission" date="2022-09" db="EMBL/GenBank/DDBJ databases">
        <authorList>
            <person name="Sun Q."/>
            <person name="Ohkuma M."/>
        </authorList>
    </citation>
    <scope>NUCLEOTIDE SEQUENCE</scope>
    <source>
        <strain evidence="2">JCM 3093</strain>
    </source>
</reference>
<proteinExistence type="predicted"/>
<dbReference type="AlphaFoldDB" id="A0AA37F6W7"/>
<dbReference type="Proteomes" id="UP000627984">
    <property type="component" value="Unassembled WGS sequence"/>
</dbReference>
<evidence type="ECO:0000313" key="2">
    <source>
        <dbReference type="EMBL" id="GGK88145.1"/>
    </source>
</evidence>
<reference evidence="2" key="1">
    <citation type="journal article" date="2014" name="Int. J. Syst. Evol. Microbiol.">
        <title>Complete genome sequence of Corynebacterium casei LMG S-19264T (=DSM 44701T), isolated from a smear-ripened cheese.</title>
        <authorList>
            <consortium name="US DOE Joint Genome Institute (JGI-PGF)"/>
            <person name="Walter F."/>
            <person name="Albersmeier A."/>
            <person name="Kalinowski J."/>
            <person name="Ruckert C."/>
        </authorList>
    </citation>
    <scope>NUCLEOTIDE SEQUENCE</scope>
    <source>
        <strain evidence="2">JCM 3093</strain>
    </source>
</reference>
<accession>A0AA37F6W7</accession>
<comment type="caution">
    <text evidence="2">The sequence shown here is derived from an EMBL/GenBank/DDBJ whole genome shotgun (WGS) entry which is preliminary data.</text>
</comment>
<protein>
    <submittedName>
        <fullName evidence="2">Uncharacterized protein</fullName>
    </submittedName>
</protein>
<dbReference type="EMBL" id="BMQD01000020">
    <property type="protein sequence ID" value="GGK88145.1"/>
    <property type="molecule type" value="Genomic_DNA"/>
</dbReference>
<sequence length="69" mass="7338">MAADLPVATARERPHDRGTALSLTDHQKVPPWEGRCLHGRAAPVSTFTPGRLRPAETTGMDFSSGAGAR</sequence>
<feature type="region of interest" description="Disordered" evidence="1">
    <location>
        <begin position="1"/>
        <end position="69"/>
    </location>
</feature>